<dbReference type="InterPro" id="IPR047914">
    <property type="entry name" value="TagK-like_C"/>
</dbReference>
<evidence type="ECO:0000313" key="1">
    <source>
        <dbReference type="EMBL" id="OMG75187.1"/>
    </source>
</evidence>
<reference evidence="1 2" key="1">
    <citation type="submission" date="2017-01" db="EMBL/GenBank/DDBJ databases">
        <title>Phylogeographic, genomic and meropenem susceptibility analysis of Burkholderia ubonensis.</title>
        <authorList>
            <person name="Price E.P."/>
            <person name="Sarovich D.S."/>
            <person name="Webb J.R."/>
            <person name="Hall C.M."/>
            <person name="Sahl J.W."/>
            <person name="Kaestli M."/>
            <person name="Mayo M."/>
            <person name="Harrington G."/>
            <person name="Baker A.L."/>
            <person name="Sidak-Loftis L.C."/>
            <person name="Lummis M."/>
            <person name="Schupp J.M."/>
            <person name="Gillece J.D."/>
            <person name="Tuanyok A."/>
            <person name="Warner J."/>
            <person name="Busch J.D."/>
            <person name="Keim P."/>
            <person name="Currie B.J."/>
            <person name="Wagner D.M."/>
        </authorList>
    </citation>
    <scope>NUCLEOTIDE SEQUENCE [LARGE SCALE GENOMIC DNA]</scope>
    <source>
        <strain evidence="1 2">A21</strain>
    </source>
</reference>
<accession>A0A1R1JIH3</accession>
<comment type="caution">
    <text evidence="1">The sequence shown here is derived from an EMBL/GenBank/DDBJ whole genome shotgun (WGS) entry which is preliminary data.</text>
</comment>
<name>A0A1R1JIH3_9BURK</name>
<organism evidence="1 2">
    <name type="scientific">Burkholderia ubonensis</name>
    <dbReference type="NCBI Taxonomy" id="101571"/>
    <lineage>
        <taxon>Bacteria</taxon>
        <taxon>Pseudomonadati</taxon>
        <taxon>Pseudomonadota</taxon>
        <taxon>Betaproteobacteria</taxon>
        <taxon>Burkholderiales</taxon>
        <taxon>Burkholderiaceae</taxon>
        <taxon>Burkholderia</taxon>
        <taxon>Burkholderia cepacia complex</taxon>
    </lineage>
</organism>
<protein>
    <recommendedName>
        <fullName evidence="3">TagK domain-containing protein</fullName>
    </recommendedName>
</protein>
<dbReference type="Proteomes" id="UP000187194">
    <property type="component" value="Unassembled WGS sequence"/>
</dbReference>
<dbReference type="EMBL" id="MTJZ01000001">
    <property type="protein sequence ID" value="OMG75187.1"/>
    <property type="molecule type" value="Genomic_DNA"/>
</dbReference>
<dbReference type="NCBIfam" id="NF033419">
    <property type="entry name" value="T6SS_TagK_dom"/>
    <property type="match status" value="1"/>
</dbReference>
<evidence type="ECO:0000313" key="2">
    <source>
        <dbReference type="Proteomes" id="UP000187194"/>
    </source>
</evidence>
<gene>
    <name evidence="1" type="ORF">BW685_00585</name>
</gene>
<dbReference type="AlphaFoldDB" id="A0A1R1JIH3"/>
<evidence type="ECO:0008006" key="3">
    <source>
        <dbReference type="Google" id="ProtNLM"/>
    </source>
</evidence>
<proteinExistence type="predicted"/>
<sequence>MRDRAADPITELSKSELDEDLRGSNAVLGLIGEPANIDCGVARDVFGETNAASNDLIATLHDQYCRALDNPWASLASADWVPQATSAIESGAGPADVSSGPPASTGGLAAMEPWFFGDGRLEQAFGPLVESEVMKLHEPEPVPEILRLFAPPGYEAAASRRLAALPPELARREHHAWSIDSPLPMRFPVAPRADTGVSGDITIRALPGEGAVNGAG</sequence>